<evidence type="ECO:0000313" key="3">
    <source>
        <dbReference type="Proteomes" id="UP000604825"/>
    </source>
</evidence>
<evidence type="ECO:0000313" key="2">
    <source>
        <dbReference type="EMBL" id="CAD6333684.1"/>
    </source>
</evidence>
<keyword evidence="3" id="KW-1185">Reference proteome</keyword>
<dbReference type="Proteomes" id="UP000604825">
    <property type="component" value="Unassembled WGS sequence"/>
</dbReference>
<sequence>MAEQPGRAASAAVTGGDSQEESPHEKLQRLEMLLVKIHSTVEVSAKHAVENTWLVQCRDALKETASEGDEVLAFFRQRAMDTTRATGSSSELYDAASSGAALFFTGNALSGVEPGIRDRANSLFSRDEDTERLNVAVETLQQLSPDVAEVIRLLQLEILTKIEQSWPATRKRPLPPLLLRPQDVQRRPKNPATRAWLMIPQRRPAPEGRLGRIKEAIQDEIRSEIYGVAPWRRPMEEWIADTPEYRDYQGWVPLLRRLSPLLAGGRIGWAVQMMLDRDMEGWGALAMWASVLKEAERQGCAVLLDTYRYLRRYTHFDDDEPPAQRAHARERDEVHRLVRSLEMLAGDAESFGGLVALCPWELGHHHLLTSSPW</sequence>
<name>A0A811RXU6_9POAL</name>
<proteinExistence type="predicted"/>
<protein>
    <submittedName>
        <fullName evidence="2">Uncharacterized protein</fullName>
    </submittedName>
</protein>
<gene>
    <name evidence="2" type="ORF">NCGR_LOCUS57782</name>
</gene>
<organism evidence="2 3">
    <name type="scientific">Miscanthus lutarioriparius</name>
    <dbReference type="NCBI Taxonomy" id="422564"/>
    <lineage>
        <taxon>Eukaryota</taxon>
        <taxon>Viridiplantae</taxon>
        <taxon>Streptophyta</taxon>
        <taxon>Embryophyta</taxon>
        <taxon>Tracheophyta</taxon>
        <taxon>Spermatophyta</taxon>
        <taxon>Magnoliopsida</taxon>
        <taxon>Liliopsida</taxon>
        <taxon>Poales</taxon>
        <taxon>Poaceae</taxon>
        <taxon>PACMAD clade</taxon>
        <taxon>Panicoideae</taxon>
        <taxon>Andropogonodae</taxon>
        <taxon>Andropogoneae</taxon>
        <taxon>Saccharinae</taxon>
        <taxon>Miscanthus</taxon>
    </lineage>
</organism>
<accession>A0A811RXU6</accession>
<dbReference type="EMBL" id="CAJGYO010000017">
    <property type="protein sequence ID" value="CAD6333684.1"/>
    <property type="molecule type" value="Genomic_DNA"/>
</dbReference>
<reference evidence="2" key="1">
    <citation type="submission" date="2020-10" db="EMBL/GenBank/DDBJ databases">
        <authorList>
            <person name="Han B."/>
            <person name="Lu T."/>
            <person name="Zhao Q."/>
            <person name="Huang X."/>
            <person name="Zhao Y."/>
        </authorList>
    </citation>
    <scope>NUCLEOTIDE SEQUENCE</scope>
</reference>
<evidence type="ECO:0000256" key="1">
    <source>
        <dbReference type="SAM" id="MobiDB-lite"/>
    </source>
</evidence>
<dbReference type="PANTHER" id="PTHR33377">
    <property type="entry name" value="OS10G0134700 PROTEIN-RELATED"/>
    <property type="match status" value="1"/>
</dbReference>
<feature type="region of interest" description="Disordered" evidence="1">
    <location>
        <begin position="1"/>
        <end position="25"/>
    </location>
</feature>
<dbReference type="OrthoDB" id="674144at2759"/>
<dbReference type="AlphaFoldDB" id="A0A811RXU6"/>
<comment type="caution">
    <text evidence="2">The sequence shown here is derived from an EMBL/GenBank/DDBJ whole genome shotgun (WGS) entry which is preliminary data.</text>
</comment>
<dbReference type="PANTHER" id="PTHR33377:SF56">
    <property type="entry name" value="RX N-TERMINAL DOMAIN-CONTAINING PROTEIN"/>
    <property type="match status" value="1"/>
</dbReference>